<reference evidence="1 2" key="1">
    <citation type="submission" date="2014-04" db="EMBL/GenBank/DDBJ databases">
        <title>Genome evolution of avian class.</title>
        <authorList>
            <person name="Zhang G."/>
            <person name="Li C."/>
        </authorList>
    </citation>
    <scope>NUCLEOTIDE SEQUENCE [LARGE SCALE GENOMIC DNA]</scope>
    <source>
        <strain evidence="1">BGI_N302</strain>
    </source>
</reference>
<evidence type="ECO:0000313" key="2">
    <source>
        <dbReference type="Proteomes" id="UP000052976"/>
    </source>
</evidence>
<organism evidence="1 2">
    <name type="scientific">Corvus brachyrhynchos</name>
    <name type="common">American crow</name>
    <dbReference type="NCBI Taxonomy" id="85066"/>
    <lineage>
        <taxon>Eukaryota</taxon>
        <taxon>Metazoa</taxon>
        <taxon>Chordata</taxon>
        <taxon>Craniata</taxon>
        <taxon>Vertebrata</taxon>
        <taxon>Euteleostomi</taxon>
        <taxon>Archelosauria</taxon>
        <taxon>Archosauria</taxon>
        <taxon>Dinosauria</taxon>
        <taxon>Saurischia</taxon>
        <taxon>Theropoda</taxon>
        <taxon>Coelurosauria</taxon>
        <taxon>Aves</taxon>
        <taxon>Neognathae</taxon>
        <taxon>Neoaves</taxon>
        <taxon>Telluraves</taxon>
        <taxon>Australaves</taxon>
        <taxon>Passeriformes</taxon>
        <taxon>Corvoidea</taxon>
        <taxon>Corvidae</taxon>
        <taxon>Corvus</taxon>
    </lineage>
</organism>
<accession>A0A091FA81</accession>
<feature type="non-terminal residue" evidence="1">
    <location>
        <position position="1"/>
    </location>
</feature>
<keyword evidence="2" id="KW-1185">Reference proteome</keyword>
<evidence type="ECO:0000313" key="1">
    <source>
        <dbReference type="EMBL" id="KFO65717.1"/>
    </source>
</evidence>
<dbReference type="EMBL" id="KK719749">
    <property type="protein sequence ID" value="KFO65717.1"/>
    <property type="molecule type" value="Genomic_DNA"/>
</dbReference>
<protein>
    <submittedName>
        <fullName evidence="1">Uncharacterized protein</fullName>
    </submittedName>
</protein>
<dbReference type="Proteomes" id="UP000052976">
    <property type="component" value="Unassembled WGS sequence"/>
</dbReference>
<sequence length="36" mass="4185">VDNLTLHFLHKHIFLISHLLVAKILKAEYKSKQQSA</sequence>
<proteinExistence type="predicted"/>
<gene>
    <name evidence="1" type="ORF">N302_05178</name>
</gene>
<feature type="non-terminal residue" evidence="1">
    <location>
        <position position="36"/>
    </location>
</feature>
<dbReference type="AlphaFoldDB" id="A0A091FA81"/>
<name>A0A091FA81_CORBR</name>